<dbReference type="Gene3D" id="3.40.50.12780">
    <property type="entry name" value="N-terminal domain of ligase-like"/>
    <property type="match status" value="1"/>
</dbReference>
<dbReference type="GO" id="GO:0016405">
    <property type="term" value="F:CoA-ligase activity"/>
    <property type="evidence" value="ECO:0007669"/>
    <property type="project" value="TreeGrafter"/>
</dbReference>
<dbReference type="OrthoDB" id="6509636at2759"/>
<dbReference type="InterPro" id="IPR025110">
    <property type="entry name" value="AMP-bd_C"/>
</dbReference>
<reference evidence="5" key="2">
    <citation type="submission" date="2020-04" db="EMBL/GenBank/DDBJ databases">
        <authorList>
            <consortium name="NCBI Genome Project"/>
        </authorList>
    </citation>
    <scope>NUCLEOTIDE SEQUENCE</scope>
    <source>
        <strain evidence="5">CBS 342.82</strain>
    </source>
</reference>
<protein>
    <submittedName>
        <fullName evidence="5">Amp dependent CoA ligase</fullName>
    </submittedName>
</protein>
<feature type="domain" description="AMP-dependent synthetase/ligase" evidence="2">
    <location>
        <begin position="49"/>
        <end position="431"/>
    </location>
</feature>
<evidence type="ECO:0000313" key="5">
    <source>
        <dbReference type="RefSeq" id="XP_033459300.1"/>
    </source>
</evidence>
<comment type="similarity">
    <text evidence="1">Belongs to the ATP-dependent AMP-binding enzyme family.</text>
</comment>
<proteinExistence type="inferred from homology"/>
<dbReference type="RefSeq" id="XP_033459300.1">
    <property type="nucleotide sequence ID" value="XM_033605010.1"/>
</dbReference>
<evidence type="ECO:0000259" key="3">
    <source>
        <dbReference type="Pfam" id="PF13193"/>
    </source>
</evidence>
<dbReference type="Proteomes" id="UP000504637">
    <property type="component" value="Unplaced"/>
</dbReference>
<reference evidence="5" key="3">
    <citation type="submission" date="2025-08" db="UniProtKB">
        <authorList>
            <consortium name="RefSeq"/>
        </authorList>
    </citation>
    <scope>IDENTIFICATION</scope>
    <source>
        <strain evidence="5">CBS 342.82</strain>
    </source>
</reference>
<organism evidence="5">
    <name type="scientific">Dissoconium aciculare CBS 342.82</name>
    <dbReference type="NCBI Taxonomy" id="1314786"/>
    <lineage>
        <taxon>Eukaryota</taxon>
        <taxon>Fungi</taxon>
        <taxon>Dikarya</taxon>
        <taxon>Ascomycota</taxon>
        <taxon>Pezizomycotina</taxon>
        <taxon>Dothideomycetes</taxon>
        <taxon>Dothideomycetidae</taxon>
        <taxon>Mycosphaerellales</taxon>
        <taxon>Dissoconiaceae</taxon>
        <taxon>Dissoconium</taxon>
    </lineage>
</organism>
<dbReference type="InterPro" id="IPR020845">
    <property type="entry name" value="AMP-binding_CS"/>
</dbReference>
<dbReference type="CDD" id="cd05911">
    <property type="entry name" value="Firefly_Luc_like"/>
    <property type="match status" value="1"/>
</dbReference>
<evidence type="ECO:0000256" key="1">
    <source>
        <dbReference type="ARBA" id="ARBA00006432"/>
    </source>
</evidence>
<dbReference type="InterPro" id="IPR042099">
    <property type="entry name" value="ANL_N_sf"/>
</dbReference>
<feature type="domain" description="AMP-binding enzyme C-terminal" evidence="3">
    <location>
        <begin position="489"/>
        <end position="570"/>
    </location>
</feature>
<sequence length="591" mass="64599">MPFTSPEWVPTVQDADIPSSISLDRFMLSEQHGRHPLGLSRPPFTCALSGKSYSATQLAERVDHLARALCDELGFDPHKGSEWEKVVAIYSLNTIDYTTVAWAVHRIGGILTCVSAAYNSDEVAFQLRDSGAKAVFTCAPLLETCKKGIAASSSPGSKVFILPLPEEVTPPSVKTDGLKTIENLIQHGSTLPPIRPSDESWKAGEGAEKIAFLCYSSGTSGLPKGVKISHKNCISNILQMTAYESLDRNKQIQATGDKNYTESCLGLLPFSHIYGLIVLIHVGPYRGDGVIVMPKYDFTGMLQAIERYKINILYLVPPMIIHMTNQKAASKKFDLSSVRAAFSGAAPLGSSTAAELKEMFPDWALRQGYGSTESCTVVTSTATHDIWLGSVGSILPGMTVRLMDADGQEVTGYDQPGELWVKSPSVVPGYHLREGADKETFVDGPDGRYLRTGDEAVVRRSPLGHEHVFITDRIKELIKVKGYQVAPAELEAILLTHEAVSDCVVIGVYSEREGEVPKAFVVRAPGSIEESDVVVKRSIMRHVQKQVSRYKWLAGGIEFIDAVPKSPSGKILRRLIRDQEKAKARERGAKL</sequence>
<dbReference type="AlphaFoldDB" id="A0A6J3M455"/>
<dbReference type="SUPFAM" id="SSF56801">
    <property type="entry name" value="Acetyl-CoA synthetase-like"/>
    <property type="match status" value="1"/>
</dbReference>
<dbReference type="Pfam" id="PF13193">
    <property type="entry name" value="AMP-binding_C"/>
    <property type="match status" value="1"/>
</dbReference>
<keyword evidence="4" id="KW-1185">Reference proteome</keyword>
<accession>A0A6J3M455</accession>
<reference evidence="5" key="1">
    <citation type="submission" date="2020-01" db="EMBL/GenBank/DDBJ databases">
        <authorList>
            <consortium name="DOE Joint Genome Institute"/>
            <person name="Haridas S."/>
            <person name="Albert R."/>
            <person name="Binder M."/>
            <person name="Bloem J."/>
            <person name="Labutti K."/>
            <person name="Salamov A."/>
            <person name="Andreopoulos B."/>
            <person name="Baker S.E."/>
            <person name="Barry K."/>
            <person name="Bills G."/>
            <person name="Bluhm B.H."/>
            <person name="Cannon C."/>
            <person name="Castanera R."/>
            <person name="Culley D.E."/>
            <person name="Daum C."/>
            <person name="Ezra D."/>
            <person name="Gonzalez J.B."/>
            <person name="Henrissat B."/>
            <person name="Kuo A."/>
            <person name="Liang C."/>
            <person name="Lipzen A."/>
            <person name="Lutzoni F."/>
            <person name="Magnuson J."/>
            <person name="Mondo S."/>
            <person name="Nolan M."/>
            <person name="Ohm R."/>
            <person name="Pangilinan J."/>
            <person name="Park H.-J."/>
            <person name="Ramirez L."/>
            <person name="Alfaro M."/>
            <person name="Sun H."/>
            <person name="Tritt A."/>
            <person name="Yoshinaga Y."/>
            <person name="Zwiers L.-H."/>
            <person name="Turgeon B.G."/>
            <person name="Goodwin S.B."/>
            <person name="Spatafora J.W."/>
            <person name="Crous P.W."/>
            <person name="Grigoriev I.V."/>
        </authorList>
    </citation>
    <scope>NUCLEOTIDE SEQUENCE</scope>
    <source>
        <strain evidence="5">CBS 342.82</strain>
    </source>
</reference>
<gene>
    <name evidence="5" type="ORF">K489DRAFT_381015</name>
</gene>
<name>A0A6J3M455_9PEZI</name>
<dbReference type="Pfam" id="PF00501">
    <property type="entry name" value="AMP-binding"/>
    <property type="match status" value="1"/>
</dbReference>
<dbReference type="PROSITE" id="PS00455">
    <property type="entry name" value="AMP_BINDING"/>
    <property type="match status" value="1"/>
</dbReference>
<dbReference type="InterPro" id="IPR045851">
    <property type="entry name" value="AMP-bd_C_sf"/>
</dbReference>
<dbReference type="InterPro" id="IPR000873">
    <property type="entry name" value="AMP-dep_synth/lig_dom"/>
</dbReference>
<evidence type="ECO:0000259" key="2">
    <source>
        <dbReference type="Pfam" id="PF00501"/>
    </source>
</evidence>
<dbReference type="PANTHER" id="PTHR24096:SF422">
    <property type="entry name" value="BCDNA.GH02901"/>
    <property type="match status" value="1"/>
</dbReference>
<dbReference type="PANTHER" id="PTHR24096">
    <property type="entry name" value="LONG-CHAIN-FATTY-ACID--COA LIGASE"/>
    <property type="match status" value="1"/>
</dbReference>
<dbReference type="Gene3D" id="3.30.300.30">
    <property type="match status" value="1"/>
</dbReference>
<keyword evidence="5" id="KW-0436">Ligase</keyword>
<dbReference type="FunFam" id="3.30.300.30:FF:000007">
    <property type="entry name" value="4-coumarate--CoA ligase 2"/>
    <property type="match status" value="1"/>
</dbReference>
<dbReference type="GeneID" id="54362810"/>
<evidence type="ECO:0000313" key="4">
    <source>
        <dbReference type="Proteomes" id="UP000504637"/>
    </source>
</evidence>